<dbReference type="AlphaFoldDB" id="A0AAJ2UEM6"/>
<sequence>MIQIRNITKRLGTKIILNNISFDIPTNKLTFISGQSGVGKTTLLHIIAKIAKADSGQISFFDKKQQVLKNPNVDIFFQDVNLIENISAIDNVRIGTSILGYKFKQDEFSKNANFLNLDQSVFKTKMENLSGGEKQRIAILRSLNRGSEFILFDEPTAALDKENEQIIFEKIKQMSKNHTVVVISHNTEMVHKYADQIIFLQKDKPPIIKINDTNILEDKNSEQTSETKHKKVAKVVQFKNKLNISPIFVIADISKKLTLTILIIIAFLAAVFSISFAFELNLGTAKVERQQKYTLSLDRNSIEKKSKVAFNQDEIKKISEFESINSLVANRPTTNINLHYENRKINLSQVDVDQIEINTFFKDRIENDLVNFEGKFIENPQEIILSKSTIEKLKIENPLDKTIYLAYDSNKEIEKNQNKIPLKIVGINNGIKSSVTRLDTFNLIDFPSFISTQSIKDLENLVKQNSVDKTKDKNFQLFKEINSYIPAENPQSSALEPFKIPLKNTKVFPQNNLELITGTFPRKVDEILLSTTAIDLNAKYKLKVGDIIQTNSPLNQKFNLLVVGIFDSPDSELFYHEDAQEFYTNFQPTKLTAYLTTTDEQNNLDLDAKNAKFDLKITPPSSLIRVVTSQSLAIISIVNKVTFAVFIIFVIILISFILVYAKTISESKQRMIGILKSLGGSTLLTLFYHTLNIVLISIVVLILSFVIIFPSMESIHILIVGNEFPAASQENLAVILLSSWAGLSAAFILIYVLMSLITYKKTTQQLLK</sequence>
<evidence type="ECO:0000313" key="7">
    <source>
        <dbReference type="EMBL" id="MDW2906411.1"/>
    </source>
</evidence>
<name>A0AAJ2UEM6_9BACT</name>
<keyword evidence="5" id="KW-0472">Membrane</keyword>
<comment type="caution">
    <text evidence="7">The sequence shown here is derived from an EMBL/GenBank/DDBJ whole genome shotgun (WGS) entry which is preliminary data.</text>
</comment>
<dbReference type="PROSITE" id="PS00211">
    <property type="entry name" value="ABC_TRANSPORTER_1"/>
    <property type="match status" value="1"/>
</dbReference>
<evidence type="ECO:0000256" key="4">
    <source>
        <dbReference type="ARBA" id="ARBA00022840"/>
    </source>
</evidence>
<feature type="transmembrane region" description="Helical" evidence="5">
    <location>
        <begin position="641"/>
        <end position="661"/>
    </location>
</feature>
<accession>A0AAJ2UEM6</accession>
<dbReference type="SMART" id="SM00382">
    <property type="entry name" value="AAA"/>
    <property type="match status" value="1"/>
</dbReference>
<evidence type="ECO:0000259" key="6">
    <source>
        <dbReference type="PROSITE" id="PS50893"/>
    </source>
</evidence>
<feature type="transmembrane region" description="Helical" evidence="5">
    <location>
        <begin position="732"/>
        <end position="759"/>
    </location>
</feature>
<dbReference type="InterPro" id="IPR027417">
    <property type="entry name" value="P-loop_NTPase"/>
</dbReference>
<keyword evidence="3" id="KW-0547">Nucleotide-binding</keyword>
<dbReference type="InterPro" id="IPR050153">
    <property type="entry name" value="Metal_Ion_Import_ABC"/>
</dbReference>
<dbReference type="PANTHER" id="PTHR42734">
    <property type="entry name" value="METAL TRANSPORT SYSTEM ATP-BINDING PROTEIN TM_0124-RELATED"/>
    <property type="match status" value="1"/>
</dbReference>
<dbReference type="EMBL" id="JAWPFH010000006">
    <property type="protein sequence ID" value="MDW2906411.1"/>
    <property type="molecule type" value="Genomic_DNA"/>
</dbReference>
<dbReference type="InterPro" id="IPR003439">
    <property type="entry name" value="ABC_transporter-like_ATP-bd"/>
</dbReference>
<feature type="transmembrane region" description="Helical" evidence="5">
    <location>
        <begin position="682"/>
        <end position="712"/>
    </location>
</feature>
<dbReference type="InterPro" id="IPR017871">
    <property type="entry name" value="ABC_transporter-like_CS"/>
</dbReference>
<keyword evidence="5" id="KW-1133">Transmembrane helix</keyword>
<proteinExistence type="inferred from homology"/>
<comment type="similarity">
    <text evidence="1">Belongs to the ABC transporter superfamily.</text>
</comment>
<evidence type="ECO:0000256" key="3">
    <source>
        <dbReference type="ARBA" id="ARBA00022741"/>
    </source>
</evidence>
<keyword evidence="2" id="KW-0813">Transport</keyword>
<dbReference type="PROSITE" id="PS50893">
    <property type="entry name" value="ABC_TRANSPORTER_2"/>
    <property type="match status" value="1"/>
</dbReference>
<dbReference type="PANTHER" id="PTHR42734:SF17">
    <property type="entry name" value="METAL TRANSPORT SYSTEM ATP-BINDING PROTEIN TM_0124-RELATED"/>
    <property type="match status" value="1"/>
</dbReference>
<keyword evidence="4 7" id="KW-0067">ATP-binding</keyword>
<organism evidence="7 8">
    <name type="scientific">Mesomycoplasma ovipneumoniae</name>
    <dbReference type="NCBI Taxonomy" id="29562"/>
    <lineage>
        <taxon>Bacteria</taxon>
        <taxon>Bacillati</taxon>
        <taxon>Mycoplasmatota</taxon>
        <taxon>Mycoplasmoidales</taxon>
        <taxon>Metamycoplasmataceae</taxon>
        <taxon>Mesomycoplasma</taxon>
    </lineage>
</organism>
<feature type="transmembrane region" description="Helical" evidence="5">
    <location>
        <begin position="257"/>
        <end position="278"/>
    </location>
</feature>
<dbReference type="Gene3D" id="3.40.50.300">
    <property type="entry name" value="P-loop containing nucleotide triphosphate hydrolases"/>
    <property type="match status" value="1"/>
</dbReference>
<dbReference type="Proteomes" id="UP001282363">
    <property type="component" value="Unassembled WGS sequence"/>
</dbReference>
<protein>
    <submittedName>
        <fullName evidence="7">ABC transporter ATP-binding protein</fullName>
    </submittedName>
</protein>
<gene>
    <name evidence="7" type="ORF">R7U65_02170</name>
</gene>
<dbReference type="GO" id="GO:0016887">
    <property type="term" value="F:ATP hydrolysis activity"/>
    <property type="evidence" value="ECO:0007669"/>
    <property type="project" value="InterPro"/>
</dbReference>
<dbReference type="GO" id="GO:0005524">
    <property type="term" value="F:ATP binding"/>
    <property type="evidence" value="ECO:0007669"/>
    <property type="project" value="UniProtKB-KW"/>
</dbReference>
<feature type="domain" description="ABC transporter" evidence="6">
    <location>
        <begin position="2"/>
        <end position="227"/>
    </location>
</feature>
<evidence type="ECO:0000256" key="2">
    <source>
        <dbReference type="ARBA" id="ARBA00022448"/>
    </source>
</evidence>
<dbReference type="InterPro" id="IPR003593">
    <property type="entry name" value="AAA+_ATPase"/>
</dbReference>
<evidence type="ECO:0000256" key="1">
    <source>
        <dbReference type="ARBA" id="ARBA00005417"/>
    </source>
</evidence>
<dbReference type="SUPFAM" id="SSF52540">
    <property type="entry name" value="P-loop containing nucleoside triphosphate hydrolases"/>
    <property type="match status" value="1"/>
</dbReference>
<reference evidence="7" key="1">
    <citation type="submission" date="2023-10" db="EMBL/GenBank/DDBJ databases">
        <title>Genome sequences of Mycoplasma ovipneumoniae isolated from goats.</title>
        <authorList>
            <person name="Spergser J."/>
        </authorList>
    </citation>
    <scope>NUCLEOTIDE SEQUENCE</scope>
    <source>
        <strain evidence="7">GL19</strain>
    </source>
</reference>
<dbReference type="RefSeq" id="WP_318045297.1">
    <property type="nucleotide sequence ID" value="NZ_JAWPFG010000005.1"/>
</dbReference>
<keyword evidence="5" id="KW-0812">Transmembrane</keyword>
<evidence type="ECO:0000313" key="8">
    <source>
        <dbReference type="Proteomes" id="UP001282363"/>
    </source>
</evidence>
<dbReference type="Pfam" id="PF00005">
    <property type="entry name" value="ABC_tran"/>
    <property type="match status" value="1"/>
</dbReference>
<evidence type="ECO:0000256" key="5">
    <source>
        <dbReference type="SAM" id="Phobius"/>
    </source>
</evidence>